<dbReference type="InterPro" id="IPR045347">
    <property type="entry name" value="HIND"/>
</dbReference>
<evidence type="ECO:0000256" key="3">
    <source>
        <dbReference type="SAM" id="MobiDB-lite"/>
    </source>
</evidence>
<feature type="region of interest" description="Disordered" evidence="3">
    <location>
        <begin position="155"/>
        <end position="201"/>
    </location>
</feature>
<keyword evidence="1" id="KW-0433">Leucine-rich repeat</keyword>
<dbReference type="AlphaFoldDB" id="A0AAD9K348"/>
<accession>A0AAD9K348</accession>
<keyword evidence="5" id="KW-1185">Reference proteome</keyword>
<organism evidence="4 5">
    <name type="scientific">Ridgeia piscesae</name>
    <name type="common">Tubeworm</name>
    <dbReference type="NCBI Taxonomy" id="27915"/>
    <lineage>
        <taxon>Eukaryota</taxon>
        <taxon>Metazoa</taxon>
        <taxon>Spiralia</taxon>
        <taxon>Lophotrochozoa</taxon>
        <taxon>Annelida</taxon>
        <taxon>Polychaeta</taxon>
        <taxon>Sedentaria</taxon>
        <taxon>Canalipalpata</taxon>
        <taxon>Sabellida</taxon>
        <taxon>Siboglinidae</taxon>
        <taxon>Ridgeia</taxon>
    </lineage>
</organism>
<dbReference type="GO" id="GO:0097733">
    <property type="term" value="C:photoreceptor cell cilium"/>
    <property type="evidence" value="ECO:0007669"/>
    <property type="project" value="UniProtKB-ARBA"/>
</dbReference>
<protein>
    <submittedName>
        <fullName evidence="4">Uncharacterized protein</fullName>
    </submittedName>
</protein>
<dbReference type="InterPro" id="IPR032675">
    <property type="entry name" value="LRR_dom_sf"/>
</dbReference>
<dbReference type="FunFam" id="3.80.10.10:FF:000094">
    <property type="entry name" value="protein C21orf2 isoform X1"/>
    <property type="match status" value="1"/>
</dbReference>
<dbReference type="PROSITE" id="PS51450">
    <property type="entry name" value="LRR"/>
    <property type="match status" value="1"/>
</dbReference>
<sequence>MNKLSQNLVLARSRASDLENVRKLNCWGTSLNDVSILRKMPNIQVISLSVNEITSLADFAFCVNLEELYIRKNNIQDLSEICHLRNLPKLRNLWLADNPCATGDLYRLTVLRTLPNLQKLDNVVVQQDEINDALERGLDLRLCGNPVTSAVTPPPVINRVCPSRSPSPARRTPATSPARLSPANSPAHMLPANSPARTNTNKFTEIMEAARRERGDSDKEEDEERQGNPITLTWEETNRIRAQLGLRLLPVEKVTPLKPRSCHTARQRNANILQACLHLVSELDVDSLEIVADAIHSKMESL</sequence>
<dbReference type="EMBL" id="JAODUO010001435">
    <property type="protein sequence ID" value="KAK2164007.1"/>
    <property type="molecule type" value="Genomic_DNA"/>
</dbReference>
<evidence type="ECO:0000313" key="5">
    <source>
        <dbReference type="Proteomes" id="UP001209878"/>
    </source>
</evidence>
<dbReference type="Pfam" id="PF14580">
    <property type="entry name" value="LRR_9"/>
    <property type="match status" value="1"/>
</dbReference>
<name>A0AAD9K348_RIDPI</name>
<dbReference type="PANTHER" id="PTHR18849">
    <property type="entry name" value="LEUCINE RICH REPEAT PROTEIN"/>
    <property type="match status" value="1"/>
</dbReference>
<dbReference type="Pfam" id="PF19252">
    <property type="entry name" value="HIND"/>
    <property type="match status" value="1"/>
</dbReference>
<feature type="compositionally biased region" description="Low complexity" evidence="3">
    <location>
        <begin position="162"/>
        <end position="179"/>
    </location>
</feature>
<reference evidence="4" key="1">
    <citation type="journal article" date="2023" name="Mol. Biol. Evol.">
        <title>Third-Generation Sequencing Reveals the Adaptive Role of the Epigenome in Three Deep-Sea Polychaetes.</title>
        <authorList>
            <person name="Perez M."/>
            <person name="Aroh O."/>
            <person name="Sun Y."/>
            <person name="Lan Y."/>
            <person name="Juniper S.K."/>
            <person name="Young C.R."/>
            <person name="Angers B."/>
            <person name="Qian P.Y."/>
        </authorList>
    </citation>
    <scope>NUCLEOTIDE SEQUENCE</scope>
    <source>
        <strain evidence="4">R07B-5</strain>
    </source>
</reference>
<dbReference type="SUPFAM" id="SSF52058">
    <property type="entry name" value="L domain-like"/>
    <property type="match status" value="1"/>
</dbReference>
<dbReference type="Gene3D" id="3.80.10.10">
    <property type="entry name" value="Ribonuclease Inhibitor"/>
    <property type="match status" value="1"/>
</dbReference>
<dbReference type="GO" id="GO:0007010">
    <property type="term" value="P:cytoskeleton organization"/>
    <property type="evidence" value="ECO:0007669"/>
    <property type="project" value="TreeGrafter"/>
</dbReference>
<dbReference type="GO" id="GO:0000398">
    <property type="term" value="P:mRNA splicing, via spliceosome"/>
    <property type="evidence" value="ECO:0007669"/>
    <property type="project" value="InterPro"/>
</dbReference>
<dbReference type="GO" id="GO:0046540">
    <property type="term" value="C:U4/U6 x U5 tri-snRNP complex"/>
    <property type="evidence" value="ECO:0007669"/>
    <property type="project" value="InterPro"/>
</dbReference>
<dbReference type="PANTHER" id="PTHR18849:SF0">
    <property type="entry name" value="CILIA- AND FLAGELLA-ASSOCIATED PROTEIN 410-RELATED"/>
    <property type="match status" value="1"/>
</dbReference>
<proteinExistence type="predicted"/>
<evidence type="ECO:0000256" key="2">
    <source>
        <dbReference type="ARBA" id="ARBA00022737"/>
    </source>
</evidence>
<dbReference type="Proteomes" id="UP001209878">
    <property type="component" value="Unassembled WGS sequence"/>
</dbReference>
<comment type="caution">
    <text evidence="4">The sequence shown here is derived from an EMBL/GenBank/DDBJ whole genome shotgun (WGS) entry which is preliminary data.</text>
</comment>
<evidence type="ECO:0000313" key="4">
    <source>
        <dbReference type="EMBL" id="KAK2164007.1"/>
    </source>
</evidence>
<evidence type="ECO:0000256" key="1">
    <source>
        <dbReference type="ARBA" id="ARBA00022614"/>
    </source>
</evidence>
<gene>
    <name evidence="4" type="ORF">NP493_1437g00025</name>
</gene>
<dbReference type="GO" id="GO:0036064">
    <property type="term" value="C:ciliary basal body"/>
    <property type="evidence" value="ECO:0007669"/>
    <property type="project" value="UniProtKB-ARBA"/>
</dbReference>
<dbReference type="InterPro" id="IPR001611">
    <property type="entry name" value="Leu-rich_rpt"/>
</dbReference>
<keyword evidence="2" id="KW-0677">Repeat</keyword>